<dbReference type="EMBL" id="FWYB01000003">
    <property type="protein sequence ID" value="SMC79326.1"/>
    <property type="molecule type" value="Genomic_DNA"/>
</dbReference>
<evidence type="ECO:0000259" key="7">
    <source>
        <dbReference type="Pfam" id="PF14322"/>
    </source>
</evidence>
<evidence type="ECO:0000256" key="2">
    <source>
        <dbReference type="ARBA" id="ARBA00006275"/>
    </source>
</evidence>
<dbReference type="Pfam" id="PF07980">
    <property type="entry name" value="SusD_RagB"/>
    <property type="match status" value="1"/>
</dbReference>
<evidence type="ECO:0000256" key="1">
    <source>
        <dbReference type="ARBA" id="ARBA00004442"/>
    </source>
</evidence>
<sequence length="480" mass="53213">MNTYIKTISLIAIVFFTGGCKKVLDVKPVSSITSASYWKSEGDVTGYLTGIYTDFRASVNTTFYMEDRGDTFSPGLESGLSSAWQHNLTSSNAPNWINYYNLIHHCNLVIKYGNIISFSNGNNRNRALAEAHFIRAFTYFWLLRSWGDVPIVLEPTESDDVVLPSRAPQTQVMDQILNDVNLAITLFPEAGFVNKSRASKPAAYALKTDALLWKAKVLGGGDAALNEAVTAADQAMASVSLDPVFANIFSTTTKNGPEIIFSLFFKKDEKSDHYGSTLKPRDLFVLDATNVNDIAFSRTGARSAYAPSAKFRALFTNAADVRKAGSYIVAAAANGSTIGIFDNKFRGTAIAGDDRYWENDIIVYRLAEIILFKAEALAALNRVPEAINELNKVRNRAKIGDYPGSITKLAVETEILDERFRELYLELKRWPDLIRFHKAGTINIYNEVPNLGAKGNMPLFFPIPRTQIDLNPNLIQTLGY</sequence>
<organism evidence="8 9">
    <name type="scientific">Pedobacter nyackensis</name>
    <dbReference type="NCBI Taxonomy" id="475255"/>
    <lineage>
        <taxon>Bacteria</taxon>
        <taxon>Pseudomonadati</taxon>
        <taxon>Bacteroidota</taxon>
        <taxon>Sphingobacteriia</taxon>
        <taxon>Sphingobacteriales</taxon>
        <taxon>Sphingobacteriaceae</taxon>
        <taxon>Pedobacter</taxon>
    </lineage>
</organism>
<protein>
    <submittedName>
        <fullName evidence="8">Starch-binding associating with outer membrane</fullName>
    </submittedName>
</protein>
<name>A0A1W2C2J4_9SPHI</name>
<proteinExistence type="inferred from homology"/>
<feature type="domain" description="SusD-like N-terminal" evidence="7">
    <location>
        <begin position="24"/>
        <end position="206"/>
    </location>
</feature>
<evidence type="ECO:0000313" key="9">
    <source>
        <dbReference type="Proteomes" id="UP000192678"/>
    </source>
</evidence>
<dbReference type="Gene3D" id="1.25.40.390">
    <property type="match status" value="1"/>
</dbReference>
<dbReference type="RefSeq" id="WP_084288867.1">
    <property type="nucleotide sequence ID" value="NZ_FWYB01000003.1"/>
</dbReference>
<evidence type="ECO:0000256" key="4">
    <source>
        <dbReference type="ARBA" id="ARBA00023136"/>
    </source>
</evidence>
<evidence type="ECO:0000256" key="3">
    <source>
        <dbReference type="ARBA" id="ARBA00022729"/>
    </source>
</evidence>
<evidence type="ECO:0000256" key="5">
    <source>
        <dbReference type="ARBA" id="ARBA00023237"/>
    </source>
</evidence>
<gene>
    <name evidence="8" type="ORF">SAMN04488101_10370</name>
</gene>
<comment type="similarity">
    <text evidence="2">Belongs to the SusD family.</text>
</comment>
<dbReference type="STRING" id="475255.SAMN04488101_10370"/>
<keyword evidence="5" id="KW-0998">Cell outer membrane</keyword>
<evidence type="ECO:0000313" key="8">
    <source>
        <dbReference type="EMBL" id="SMC79326.1"/>
    </source>
</evidence>
<feature type="domain" description="RagB/SusD" evidence="6">
    <location>
        <begin position="330"/>
        <end position="480"/>
    </location>
</feature>
<dbReference type="Proteomes" id="UP000192678">
    <property type="component" value="Unassembled WGS sequence"/>
</dbReference>
<dbReference type="Pfam" id="PF14322">
    <property type="entry name" value="SusD-like_3"/>
    <property type="match status" value="1"/>
</dbReference>
<keyword evidence="3" id="KW-0732">Signal</keyword>
<dbReference type="InterPro" id="IPR012944">
    <property type="entry name" value="SusD_RagB_dom"/>
</dbReference>
<dbReference type="InterPro" id="IPR033985">
    <property type="entry name" value="SusD-like_N"/>
</dbReference>
<dbReference type="SUPFAM" id="SSF48452">
    <property type="entry name" value="TPR-like"/>
    <property type="match status" value="1"/>
</dbReference>
<keyword evidence="9" id="KW-1185">Reference proteome</keyword>
<dbReference type="PROSITE" id="PS51257">
    <property type="entry name" value="PROKAR_LIPOPROTEIN"/>
    <property type="match status" value="1"/>
</dbReference>
<evidence type="ECO:0000259" key="6">
    <source>
        <dbReference type="Pfam" id="PF07980"/>
    </source>
</evidence>
<keyword evidence="4" id="KW-0472">Membrane</keyword>
<dbReference type="GO" id="GO:0009279">
    <property type="term" value="C:cell outer membrane"/>
    <property type="evidence" value="ECO:0007669"/>
    <property type="project" value="UniProtKB-SubCell"/>
</dbReference>
<reference evidence="8 9" key="1">
    <citation type="submission" date="2017-04" db="EMBL/GenBank/DDBJ databases">
        <authorList>
            <person name="Afonso C.L."/>
            <person name="Miller P.J."/>
            <person name="Scott M.A."/>
            <person name="Spackman E."/>
            <person name="Goraichik I."/>
            <person name="Dimitrov K.M."/>
            <person name="Suarez D.L."/>
            <person name="Swayne D.E."/>
        </authorList>
    </citation>
    <scope>NUCLEOTIDE SEQUENCE [LARGE SCALE GENOMIC DNA]</scope>
    <source>
        <strain evidence="8 9">DSM 19625</strain>
    </source>
</reference>
<accession>A0A1W2C2J4</accession>
<comment type="subcellular location">
    <subcellularLocation>
        <location evidence="1">Cell outer membrane</location>
    </subcellularLocation>
</comment>
<dbReference type="CDD" id="cd08977">
    <property type="entry name" value="SusD"/>
    <property type="match status" value="1"/>
</dbReference>
<dbReference type="AlphaFoldDB" id="A0A1W2C2J4"/>
<dbReference type="InterPro" id="IPR011990">
    <property type="entry name" value="TPR-like_helical_dom_sf"/>
</dbReference>
<dbReference type="OrthoDB" id="5694214at2"/>